<name>A0ABP1H9J3_9EUKA</name>
<evidence type="ECO:0000313" key="2">
    <source>
        <dbReference type="Proteomes" id="UP001642409"/>
    </source>
</evidence>
<proteinExistence type="predicted"/>
<accession>A0ABP1H9J3</accession>
<sequence>MKSNLETIVINSISRLMCVKNSEPQIIVYQVMMLPDFQYNFLFSTLTSELNIKVSTIYEIFTQITNKCLKINPKCCFHKVQQQKSKINVADSQKCNIPTLSQFKLEFSQTLRKIIRNYAQTNCNTDKELCKYLSAYFSVHNENQFWERVHYDIPYKTSQQLKQYFQKSFSKCQFENINNCCKLKIMEMTRTMPQSKPSEIVDIFFVKQENQMYFRREVLMLVQYFQRTVSESLTQ</sequence>
<comment type="caution">
    <text evidence="1">The sequence shown here is derived from an EMBL/GenBank/DDBJ whole genome shotgun (WGS) entry which is preliminary data.</text>
</comment>
<keyword evidence="2" id="KW-1185">Reference proteome</keyword>
<gene>
    <name evidence="1" type="ORF">HINF_LOCUS9702</name>
</gene>
<dbReference type="Proteomes" id="UP001642409">
    <property type="component" value="Unassembled WGS sequence"/>
</dbReference>
<dbReference type="EMBL" id="CAXDID020000021">
    <property type="protein sequence ID" value="CAL5987057.1"/>
    <property type="molecule type" value="Genomic_DNA"/>
</dbReference>
<protein>
    <submittedName>
        <fullName evidence="1">Hypothetical_protein</fullName>
    </submittedName>
</protein>
<organism evidence="1 2">
    <name type="scientific">Hexamita inflata</name>
    <dbReference type="NCBI Taxonomy" id="28002"/>
    <lineage>
        <taxon>Eukaryota</taxon>
        <taxon>Metamonada</taxon>
        <taxon>Diplomonadida</taxon>
        <taxon>Hexamitidae</taxon>
        <taxon>Hexamitinae</taxon>
        <taxon>Hexamita</taxon>
    </lineage>
</organism>
<evidence type="ECO:0000313" key="1">
    <source>
        <dbReference type="EMBL" id="CAL5987057.1"/>
    </source>
</evidence>
<reference evidence="1 2" key="1">
    <citation type="submission" date="2024-07" db="EMBL/GenBank/DDBJ databases">
        <authorList>
            <person name="Akdeniz Z."/>
        </authorList>
    </citation>
    <scope>NUCLEOTIDE SEQUENCE [LARGE SCALE GENOMIC DNA]</scope>
</reference>